<dbReference type="GO" id="GO:0005634">
    <property type="term" value="C:nucleus"/>
    <property type="evidence" value="ECO:0007669"/>
    <property type="project" value="TreeGrafter"/>
</dbReference>
<evidence type="ECO:0000313" key="9">
    <source>
        <dbReference type="Proteomes" id="UP000620104"/>
    </source>
</evidence>
<dbReference type="SUPFAM" id="SSF82199">
    <property type="entry name" value="SET domain"/>
    <property type="match status" value="1"/>
</dbReference>
<evidence type="ECO:0008006" key="10">
    <source>
        <dbReference type="Google" id="ProtNLM"/>
    </source>
</evidence>
<dbReference type="PROSITE" id="PS50865">
    <property type="entry name" value="ZF_MYND_2"/>
    <property type="match status" value="1"/>
</dbReference>
<dbReference type="InterPro" id="IPR002893">
    <property type="entry name" value="Znf_MYND"/>
</dbReference>
<protein>
    <recommendedName>
        <fullName evidence="10">SET domain-containing protein</fullName>
    </recommendedName>
</protein>
<dbReference type="Gene3D" id="2.170.270.10">
    <property type="entry name" value="SET domain"/>
    <property type="match status" value="1"/>
</dbReference>
<organism evidence="8 9">
    <name type="scientific">Naganishia liquefaciens</name>
    <dbReference type="NCBI Taxonomy" id="104408"/>
    <lineage>
        <taxon>Eukaryota</taxon>
        <taxon>Fungi</taxon>
        <taxon>Dikarya</taxon>
        <taxon>Basidiomycota</taxon>
        <taxon>Agaricomycotina</taxon>
        <taxon>Tremellomycetes</taxon>
        <taxon>Filobasidiales</taxon>
        <taxon>Filobasidiaceae</taxon>
        <taxon>Naganishia</taxon>
    </lineage>
</organism>
<feature type="compositionally biased region" description="Basic and acidic residues" evidence="5">
    <location>
        <begin position="1"/>
        <end position="16"/>
    </location>
</feature>
<dbReference type="Pfam" id="PF01753">
    <property type="entry name" value="zf-MYND"/>
    <property type="match status" value="1"/>
</dbReference>
<evidence type="ECO:0000313" key="8">
    <source>
        <dbReference type="EMBL" id="GHJ85143.1"/>
    </source>
</evidence>
<proteinExistence type="predicted"/>
<dbReference type="PANTHER" id="PTHR12197:SF251">
    <property type="entry name" value="EG:BACR7C10.4 PROTEIN"/>
    <property type="match status" value="1"/>
</dbReference>
<keyword evidence="9" id="KW-1185">Reference proteome</keyword>
<dbReference type="InterPro" id="IPR050869">
    <property type="entry name" value="H3K4_H4K5_MeTrfase"/>
</dbReference>
<dbReference type="Pfam" id="PF00856">
    <property type="entry name" value="SET"/>
    <property type="match status" value="1"/>
</dbReference>
<evidence type="ECO:0000256" key="4">
    <source>
        <dbReference type="PROSITE-ProRule" id="PRU00134"/>
    </source>
</evidence>
<sequence length="612" mass="66515">MSFAALRDKRAARREPSASVSKPTPVHDQIQQRPLTTPITAYSDFPNDLLEIRTSATLGRSVYATPSATAEAIRRGSTILCTAPTSAVLSRTTLDEYCSACFLGVHELSVVSAQNGVTQIDASASLNLCGGCRVVRYCSRTCQSSAWPTHQTECKALQRLRTLYEASHPSSRERPWIPEEAVRALGRVCWERRRRRAQKDEKAYWDPIAKLQSNRTLLTPEQREPFAKLAMHLAQYLAAGEPNMADDGAPLQAVDMRTFGFEGASDLMDLVCAFAINTFTLSTPALTPIGVAISPTIALFNHSCAPNAVVVFPEGCPTSVGGKGMKVVLIADVQPGQEILTSYIDVSLPRHLRQRELKERYGFDCVCCICSRYDPAKGRVDPRWCMYHPGCGQAGIITIPDLTGEDAEYGIACGACGKQETLSIMRIRTLVELATHIIDADARGDSTEAHQIPSLVEALLSLQPPSSYPLLPLLRIHALSLTKPEESTALIPQSNAETTLPHIFEAIGTHSLLVKALSEVLPTNHPSLGIALAELGKLLNVHVEGSGTEDVEIYGARIPRATTKRLGLAASTVQRAIEALRVGFGKQGGLVGTEMGWLLEGLEREIQMRAVM</sequence>
<evidence type="ECO:0000256" key="1">
    <source>
        <dbReference type="ARBA" id="ARBA00022723"/>
    </source>
</evidence>
<evidence type="ECO:0000259" key="7">
    <source>
        <dbReference type="PROSITE" id="PS50865"/>
    </source>
</evidence>
<dbReference type="PANTHER" id="PTHR12197">
    <property type="entry name" value="HISTONE-LYSINE N-METHYLTRANSFERASE SMYD"/>
    <property type="match status" value="1"/>
</dbReference>
<gene>
    <name evidence="8" type="ORF">NliqN6_1545</name>
</gene>
<dbReference type="OrthoDB" id="265717at2759"/>
<dbReference type="AlphaFoldDB" id="A0A8H3TQQ2"/>
<evidence type="ECO:0000256" key="5">
    <source>
        <dbReference type="SAM" id="MobiDB-lite"/>
    </source>
</evidence>
<dbReference type="Proteomes" id="UP000620104">
    <property type="component" value="Unassembled WGS sequence"/>
</dbReference>
<dbReference type="InterPro" id="IPR001214">
    <property type="entry name" value="SET_dom"/>
</dbReference>
<evidence type="ECO:0000256" key="2">
    <source>
        <dbReference type="ARBA" id="ARBA00022771"/>
    </source>
</evidence>
<keyword evidence="2 4" id="KW-0863">Zinc-finger</keyword>
<reference evidence="8" key="1">
    <citation type="submission" date="2020-07" db="EMBL/GenBank/DDBJ databases">
        <title>Draft Genome Sequence of a Deep-Sea Yeast, Naganishia (Cryptococcus) liquefaciens strain N6.</title>
        <authorList>
            <person name="Han Y.W."/>
            <person name="Kajitani R."/>
            <person name="Morimoto H."/>
            <person name="Parhat M."/>
            <person name="Tsubouchi H."/>
            <person name="Bakenova O."/>
            <person name="Ogata M."/>
            <person name="Argunhan B."/>
            <person name="Aoki R."/>
            <person name="Kajiwara S."/>
            <person name="Itoh T."/>
            <person name="Iwasaki H."/>
        </authorList>
    </citation>
    <scope>NUCLEOTIDE SEQUENCE</scope>
    <source>
        <strain evidence="8">N6</strain>
    </source>
</reference>
<feature type="domain" description="SET" evidence="6">
    <location>
        <begin position="209"/>
        <end position="344"/>
    </location>
</feature>
<comment type="caution">
    <text evidence="8">The sequence shown here is derived from an EMBL/GenBank/DDBJ whole genome shotgun (WGS) entry which is preliminary data.</text>
</comment>
<feature type="domain" description="MYND-type" evidence="7">
    <location>
        <begin position="98"/>
        <end position="154"/>
    </location>
</feature>
<dbReference type="InterPro" id="IPR046341">
    <property type="entry name" value="SET_dom_sf"/>
</dbReference>
<dbReference type="GO" id="GO:0008270">
    <property type="term" value="F:zinc ion binding"/>
    <property type="evidence" value="ECO:0007669"/>
    <property type="project" value="UniProtKB-KW"/>
</dbReference>
<accession>A0A8H3TQQ2</accession>
<evidence type="ECO:0000259" key="6">
    <source>
        <dbReference type="PROSITE" id="PS50280"/>
    </source>
</evidence>
<dbReference type="PROSITE" id="PS50280">
    <property type="entry name" value="SET"/>
    <property type="match status" value="1"/>
</dbReference>
<name>A0A8H3TQQ2_9TREE</name>
<feature type="region of interest" description="Disordered" evidence="5">
    <location>
        <begin position="1"/>
        <end position="30"/>
    </location>
</feature>
<evidence type="ECO:0000256" key="3">
    <source>
        <dbReference type="ARBA" id="ARBA00022833"/>
    </source>
</evidence>
<dbReference type="EMBL" id="BLZA01000010">
    <property type="protein sequence ID" value="GHJ85143.1"/>
    <property type="molecule type" value="Genomic_DNA"/>
</dbReference>
<dbReference type="Gene3D" id="6.10.140.2220">
    <property type="match status" value="1"/>
</dbReference>
<keyword evidence="1" id="KW-0479">Metal-binding</keyword>
<keyword evidence="3" id="KW-0862">Zinc</keyword>
<dbReference type="Gene3D" id="1.10.220.160">
    <property type="match status" value="1"/>
</dbReference>